<dbReference type="Proteomes" id="UP000281553">
    <property type="component" value="Unassembled WGS sequence"/>
</dbReference>
<evidence type="ECO:0000313" key="9">
    <source>
        <dbReference type="Proteomes" id="UP000281553"/>
    </source>
</evidence>
<proteinExistence type="predicted"/>
<dbReference type="AlphaFoldDB" id="A0A3P6TJJ2"/>
<evidence type="ECO:0000256" key="3">
    <source>
        <dbReference type="ARBA" id="ARBA00022741"/>
    </source>
</evidence>
<dbReference type="GO" id="GO:0007168">
    <property type="term" value="P:receptor guanylyl cyclase signaling pathway"/>
    <property type="evidence" value="ECO:0007669"/>
    <property type="project" value="TreeGrafter"/>
</dbReference>
<gene>
    <name evidence="8" type="ORF">DILT_LOCUS3186</name>
</gene>
<organism evidence="8 9">
    <name type="scientific">Dibothriocephalus latus</name>
    <name type="common">Fish tapeworm</name>
    <name type="synonym">Diphyllobothrium latum</name>
    <dbReference type="NCBI Taxonomy" id="60516"/>
    <lineage>
        <taxon>Eukaryota</taxon>
        <taxon>Metazoa</taxon>
        <taxon>Spiralia</taxon>
        <taxon>Lophotrochozoa</taxon>
        <taxon>Platyhelminthes</taxon>
        <taxon>Cestoda</taxon>
        <taxon>Eucestoda</taxon>
        <taxon>Diphyllobothriidea</taxon>
        <taxon>Diphyllobothriidae</taxon>
        <taxon>Dibothriocephalus</taxon>
    </lineage>
</organism>
<dbReference type="InterPro" id="IPR011009">
    <property type="entry name" value="Kinase-like_dom_sf"/>
</dbReference>
<dbReference type="GO" id="GO:0005886">
    <property type="term" value="C:plasma membrane"/>
    <property type="evidence" value="ECO:0007669"/>
    <property type="project" value="TreeGrafter"/>
</dbReference>
<keyword evidence="3" id="KW-0547">Nucleotide-binding</keyword>
<dbReference type="GO" id="GO:0004383">
    <property type="term" value="F:guanylate cyclase activity"/>
    <property type="evidence" value="ECO:0007669"/>
    <property type="project" value="TreeGrafter"/>
</dbReference>
<name>A0A3P6TJJ2_DIBLA</name>
<dbReference type="PROSITE" id="PS50125">
    <property type="entry name" value="GUANYLATE_CYCLASE_2"/>
    <property type="match status" value="1"/>
</dbReference>
<evidence type="ECO:0000256" key="4">
    <source>
        <dbReference type="ARBA" id="ARBA00022989"/>
    </source>
</evidence>
<dbReference type="Pfam" id="PF00211">
    <property type="entry name" value="Guanylate_cyc"/>
    <property type="match status" value="1"/>
</dbReference>
<evidence type="ECO:0000256" key="2">
    <source>
        <dbReference type="ARBA" id="ARBA00022692"/>
    </source>
</evidence>
<dbReference type="GO" id="GO:0004016">
    <property type="term" value="F:adenylate cyclase activity"/>
    <property type="evidence" value="ECO:0007669"/>
    <property type="project" value="TreeGrafter"/>
</dbReference>
<comment type="subcellular location">
    <subcellularLocation>
        <location evidence="1">Membrane</location>
        <topology evidence="1">Single-pass membrane protein</topology>
    </subcellularLocation>
</comment>
<keyword evidence="5" id="KW-0472">Membrane</keyword>
<evidence type="ECO:0000313" key="8">
    <source>
        <dbReference type="EMBL" id="VDK81125.1"/>
    </source>
</evidence>
<dbReference type="Gene3D" id="1.10.510.10">
    <property type="entry name" value="Transferase(Phosphotransferase) domain 1"/>
    <property type="match status" value="1"/>
</dbReference>
<dbReference type="GO" id="GO:0035556">
    <property type="term" value="P:intracellular signal transduction"/>
    <property type="evidence" value="ECO:0007669"/>
    <property type="project" value="InterPro"/>
</dbReference>
<dbReference type="PANTHER" id="PTHR11920">
    <property type="entry name" value="GUANYLYL CYCLASE"/>
    <property type="match status" value="1"/>
</dbReference>
<dbReference type="SUPFAM" id="SSF55073">
    <property type="entry name" value="Nucleotide cyclase"/>
    <property type="match status" value="1"/>
</dbReference>
<protein>
    <recommendedName>
        <fullName evidence="7">Guanylate cyclase domain-containing protein</fullName>
    </recommendedName>
</protein>
<dbReference type="SMART" id="SM00044">
    <property type="entry name" value="CYCc"/>
    <property type="match status" value="1"/>
</dbReference>
<dbReference type="InterPro" id="IPR001054">
    <property type="entry name" value="A/G_cyclase"/>
</dbReference>
<keyword evidence="2" id="KW-0812">Transmembrane</keyword>
<dbReference type="GO" id="GO:0000166">
    <property type="term" value="F:nucleotide binding"/>
    <property type="evidence" value="ECO:0007669"/>
    <property type="project" value="UniProtKB-KW"/>
</dbReference>
<dbReference type="CDD" id="cd07302">
    <property type="entry name" value="CHD"/>
    <property type="match status" value="1"/>
</dbReference>
<dbReference type="GO" id="GO:0001653">
    <property type="term" value="F:peptide receptor activity"/>
    <property type="evidence" value="ECO:0007669"/>
    <property type="project" value="TreeGrafter"/>
</dbReference>
<dbReference type="PANTHER" id="PTHR11920:SF501">
    <property type="entry name" value="GUANYLATE CYCLASE 32E"/>
    <property type="match status" value="1"/>
</dbReference>
<evidence type="ECO:0000259" key="7">
    <source>
        <dbReference type="PROSITE" id="PS50125"/>
    </source>
</evidence>
<evidence type="ECO:0000256" key="5">
    <source>
        <dbReference type="ARBA" id="ARBA00023136"/>
    </source>
</evidence>
<dbReference type="EMBL" id="UYRU01043281">
    <property type="protein sequence ID" value="VDK81125.1"/>
    <property type="molecule type" value="Genomic_DNA"/>
</dbReference>
<reference evidence="8 9" key="1">
    <citation type="submission" date="2018-11" db="EMBL/GenBank/DDBJ databases">
        <authorList>
            <consortium name="Pathogen Informatics"/>
        </authorList>
    </citation>
    <scope>NUCLEOTIDE SEQUENCE [LARGE SCALE GENOMIC DNA]</scope>
</reference>
<keyword evidence="4" id="KW-1133">Transmembrane helix</keyword>
<dbReference type="InterPro" id="IPR050401">
    <property type="entry name" value="Cyclic_nucleotide_synthase"/>
</dbReference>
<dbReference type="SUPFAM" id="SSF56112">
    <property type="entry name" value="Protein kinase-like (PK-like)"/>
    <property type="match status" value="1"/>
</dbReference>
<keyword evidence="9" id="KW-1185">Reference proteome</keyword>
<sequence length="266" mass="30021">MQEIILRSVPYPNCDLNAADIIEKVRTGVPIYRPDMSEAEAEASPILLRTVRYAWSENPAIRPTFHEISKSLEQIVQGRNLDLVDHITKVMEEYSAELEAQVADRTRDLQEEKEKTEMLIAAMLPRCAAQNLIAGNPVPPESFDEVTIYFSDIVGFWHIAAKSTAIQIAEFLNDLYSIFDTALEKFDVYKVETIGDSYVVSSGLPRRNGRRHAGEIASMALELLSISGTFAIRHMPTVPLRLRIGIHTGELTFDLLQFLLEVWCVQ</sequence>
<dbReference type="InterPro" id="IPR029787">
    <property type="entry name" value="Nucleotide_cyclase"/>
</dbReference>
<keyword evidence="6" id="KW-0456">Lyase</keyword>
<dbReference type="OrthoDB" id="7612471at2759"/>
<dbReference type="Gene3D" id="3.30.70.1230">
    <property type="entry name" value="Nucleotide cyclase"/>
    <property type="match status" value="1"/>
</dbReference>
<evidence type="ECO:0000256" key="1">
    <source>
        <dbReference type="ARBA" id="ARBA00004167"/>
    </source>
</evidence>
<accession>A0A3P6TJJ2</accession>
<evidence type="ECO:0000256" key="6">
    <source>
        <dbReference type="ARBA" id="ARBA00023239"/>
    </source>
</evidence>
<feature type="domain" description="Guanylate cyclase" evidence="7">
    <location>
        <begin position="147"/>
        <end position="249"/>
    </location>
</feature>